<name>A0AAV2R7I3_MEGNR</name>
<dbReference type="GO" id="GO:0015074">
    <property type="term" value="P:DNA integration"/>
    <property type="evidence" value="ECO:0007669"/>
    <property type="project" value="InterPro"/>
</dbReference>
<dbReference type="Proteomes" id="UP001497623">
    <property type="component" value="Unassembled WGS sequence"/>
</dbReference>
<evidence type="ECO:0000313" key="3">
    <source>
        <dbReference type="Proteomes" id="UP001497623"/>
    </source>
</evidence>
<accession>A0AAV2R7I3</accession>
<feature type="non-terminal residue" evidence="2">
    <location>
        <position position="102"/>
    </location>
</feature>
<keyword evidence="3" id="KW-1185">Reference proteome</keyword>
<dbReference type="AlphaFoldDB" id="A0AAV2R7I3"/>
<dbReference type="InterPro" id="IPR012337">
    <property type="entry name" value="RNaseH-like_sf"/>
</dbReference>
<dbReference type="InterPro" id="IPR001584">
    <property type="entry name" value="Integrase_cat-core"/>
</dbReference>
<protein>
    <recommendedName>
        <fullName evidence="1">Integrase catalytic domain-containing protein</fullName>
    </recommendedName>
</protein>
<evidence type="ECO:0000313" key="2">
    <source>
        <dbReference type="EMBL" id="CAL4118807.1"/>
    </source>
</evidence>
<evidence type="ECO:0000259" key="1">
    <source>
        <dbReference type="PROSITE" id="PS50994"/>
    </source>
</evidence>
<comment type="caution">
    <text evidence="2">The sequence shown here is derived from an EMBL/GenBank/DDBJ whole genome shotgun (WGS) entry which is preliminary data.</text>
</comment>
<dbReference type="Gene3D" id="3.30.420.10">
    <property type="entry name" value="Ribonuclease H-like superfamily/Ribonuclease H"/>
    <property type="match status" value="1"/>
</dbReference>
<feature type="domain" description="Integrase catalytic" evidence="1">
    <location>
        <begin position="1"/>
        <end position="84"/>
    </location>
</feature>
<organism evidence="2 3">
    <name type="scientific">Meganyctiphanes norvegica</name>
    <name type="common">Northern krill</name>
    <name type="synonym">Thysanopoda norvegica</name>
    <dbReference type="NCBI Taxonomy" id="48144"/>
    <lineage>
        <taxon>Eukaryota</taxon>
        <taxon>Metazoa</taxon>
        <taxon>Ecdysozoa</taxon>
        <taxon>Arthropoda</taxon>
        <taxon>Crustacea</taxon>
        <taxon>Multicrustacea</taxon>
        <taxon>Malacostraca</taxon>
        <taxon>Eumalacostraca</taxon>
        <taxon>Eucarida</taxon>
        <taxon>Euphausiacea</taxon>
        <taxon>Euphausiidae</taxon>
        <taxon>Meganyctiphanes</taxon>
    </lineage>
</organism>
<dbReference type="SUPFAM" id="SSF53098">
    <property type="entry name" value="Ribonuclease H-like"/>
    <property type="match status" value="1"/>
</dbReference>
<sequence>VSKDFEDKMKKWGIKHLVIPPYHAASNGLAERAVGISKDRLKKMGASGKPIQLHNALKYICRVQGLTPNTSTGRCPYELIKLGPLPSLFPKLSTSTRQRQKA</sequence>
<proteinExistence type="predicted"/>
<dbReference type="EMBL" id="CAXKWB010017415">
    <property type="protein sequence ID" value="CAL4118807.1"/>
    <property type="molecule type" value="Genomic_DNA"/>
</dbReference>
<reference evidence="2 3" key="1">
    <citation type="submission" date="2024-05" db="EMBL/GenBank/DDBJ databases">
        <authorList>
            <person name="Wallberg A."/>
        </authorList>
    </citation>
    <scope>NUCLEOTIDE SEQUENCE [LARGE SCALE GENOMIC DNA]</scope>
</reference>
<dbReference type="GO" id="GO:0003676">
    <property type="term" value="F:nucleic acid binding"/>
    <property type="evidence" value="ECO:0007669"/>
    <property type="project" value="InterPro"/>
</dbReference>
<dbReference type="PROSITE" id="PS50994">
    <property type="entry name" value="INTEGRASE"/>
    <property type="match status" value="1"/>
</dbReference>
<dbReference type="InterPro" id="IPR036397">
    <property type="entry name" value="RNaseH_sf"/>
</dbReference>
<gene>
    <name evidence="2" type="ORF">MNOR_LOCUS21532</name>
</gene>
<feature type="non-terminal residue" evidence="2">
    <location>
        <position position="1"/>
    </location>
</feature>